<dbReference type="HAMAP" id="MF_00055">
    <property type="entry name" value="MEMO1"/>
    <property type="match status" value="1"/>
</dbReference>
<evidence type="ECO:0000313" key="4">
    <source>
        <dbReference type="Proteomes" id="UP000000844"/>
    </source>
</evidence>
<comment type="similarity">
    <text evidence="1 2">Belongs to the MEMO1 family.</text>
</comment>
<dbReference type="CDD" id="cd07361">
    <property type="entry name" value="MEMO_like"/>
    <property type="match status" value="1"/>
</dbReference>
<dbReference type="PANTHER" id="PTHR11060:SF0">
    <property type="entry name" value="PROTEIN MEMO1"/>
    <property type="match status" value="1"/>
</dbReference>
<dbReference type="HOGENOM" id="CLU_038085_2_0_11"/>
<reference evidence="3 4" key="1">
    <citation type="journal article" date="2009" name="Stand. Genomic Sci.">
        <title>Complete genome sequence of Stackebrandtia nassauensis type strain (LLR-40K-21).</title>
        <authorList>
            <person name="Munk C."/>
            <person name="Lapidus A."/>
            <person name="Copeland A."/>
            <person name="Jando M."/>
            <person name="Mayilraj S."/>
            <person name="Glavina Del Rio T."/>
            <person name="Nolan M."/>
            <person name="Chen F."/>
            <person name="Lucas S."/>
            <person name="Tice H."/>
            <person name="Cheng J.F."/>
            <person name="Han C."/>
            <person name="Detter J.C."/>
            <person name="Bruce D."/>
            <person name="Goodwin L."/>
            <person name="Chain P."/>
            <person name="Pitluck S."/>
            <person name="Goker M."/>
            <person name="Ovchinikova G."/>
            <person name="Pati A."/>
            <person name="Ivanova N."/>
            <person name="Mavromatis K."/>
            <person name="Chen A."/>
            <person name="Palaniappan K."/>
            <person name="Land M."/>
            <person name="Hauser L."/>
            <person name="Chang Y.J."/>
            <person name="Jeffries C.D."/>
            <person name="Bristow J."/>
            <person name="Eisen J.A."/>
            <person name="Markowitz V."/>
            <person name="Hugenholtz P."/>
            <person name="Kyrpides N.C."/>
            <person name="Klenk H.P."/>
        </authorList>
    </citation>
    <scope>NUCLEOTIDE SEQUENCE [LARGE SCALE GENOMIC DNA]</scope>
    <source>
        <strain evidence="4">DSM 44728 / CIP 108903 / NRRL B-16338 / NBRC 102104 / LLR-40K-21</strain>
    </source>
</reference>
<dbReference type="STRING" id="446470.Snas_6306"/>
<gene>
    <name evidence="3" type="ordered locus">Snas_6306</name>
</gene>
<dbReference type="NCBIfam" id="TIGR04336">
    <property type="entry name" value="AmmeMemoSam_B"/>
    <property type="match status" value="1"/>
</dbReference>
<accession>D3Q440</accession>
<evidence type="ECO:0000313" key="3">
    <source>
        <dbReference type="EMBL" id="ADD45925.1"/>
    </source>
</evidence>
<dbReference type="KEGG" id="sna:Snas_6306"/>
<sequence length="254" mass="27030">MSDVRPAAVAGRFYPGAAESLRTMIESMVDSIEVPDSDELARAYVVPHAGYRYSGPTAAHVYARLRHHAARVKRVVLVGPSHFVPLQGLATSPAAGWQTPLGTVTTPAAEGIPAEEAPHEREHSLEVQLPFLQVCVGDVEVTPIVVGKSTIEDAATAINGLVDDQTVLLCSTDLSHYHDEETAKRLDRATADAILAAEPRRIKTSDACGVFALRGTVAWAAHHGLSARELNLSTSADTAGTTERVVGYPAFSFS</sequence>
<dbReference type="EMBL" id="CP001778">
    <property type="protein sequence ID" value="ADD45925.1"/>
    <property type="molecule type" value="Genomic_DNA"/>
</dbReference>
<evidence type="ECO:0000256" key="1">
    <source>
        <dbReference type="ARBA" id="ARBA00006315"/>
    </source>
</evidence>
<dbReference type="Pfam" id="PF01875">
    <property type="entry name" value="Memo"/>
    <property type="match status" value="1"/>
</dbReference>
<proteinExistence type="inferred from homology"/>
<protein>
    <recommendedName>
        <fullName evidence="2">MEMO1 family protein Snas_6306</fullName>
    </recommendedName>
</protein>
<organism evidence="3 4">
    <name type="scientific">Stackebrandtia nassauensis (strain DSM 44728 / CIP 108903 / NRRL B-16338 / NBRC 102104 / LLR-40K-21)</name>
    <dbReference type="NCBI Taxonomy" id="446470"/>
    <lineage>
        <taxon>Bacteria</taxon>
        <taxon>Bacillati</taxon>
        <taxon>Actinomycetota</taxon>
        <taxon>Actinomycetes</taxon>
        <taxon>Glycomycetales</taxon>
        <taxon>Glycomycetaceae</taxon>
        <taxon>Stackebrandtia</taxon>
    </lineage>
</organism>
<dbReference type="eggNOG" id="COG1355">
    <property type="taxonomic scope" value="Bacteria"/>
</dbReference>
<dbReference type="OrthoDB" id="9785549at2"/>
<name>D3Q440_STANL</name>
<dbReference type="Gene3D" id="3.40.830.10">
    <property type="entry name" value="LigB-like"/>
    <property type="match status" value="1"/>
</dbReference>
<dbReference type="InterPro" id="IPR002737">
    <property type="entry name" value="MEMO1_fam"/>
</dbReference>
<evidence type="ECO:0000256" key="2">
    <source>
        <dbReference type="HAMAP-Rule" id="MF_00055"/>
    </source>
</evidence>
<dbReference type="RefSeq" id="WP_013021496.1">
    <property type="nucleotide sequence ID" value="NC_013947.1"/>
</dbReference>
<dbReference type="Proteomes" id="UP000000844">
    <property type="component" value="Chromosome"/>
</dbReference>
<dbReference type="PANTHER" id="PTHR11060">
    <property type="entry name" value="PROTEIN MEMO1"/>
    <property type="match status" value="1"/>
</dbReference>
<keyword evidence="4" id="KW-1185">Reference proteome</keyword>
<dbReference type="AlphaFoldDB" id="D3Q440"/>